<dbReference type="GeneID" id="54481067"/>
<name>A0A6A6VQG6_9PEZI</name>
<dbReference type="RefSeq" id="XP_033595339.1">
    <property type="nucleotide sequence ID" value="XM_033740013.1"/>
</dbReference>
<evidence type="ECO:0000313" key="3">
    <source>
        <dbReference type="EMBL" id="KAF2752888.1"/>
    </source>
</evidence>
<evidence type="ECO:0000313" key="4">
    <source>
        <dbReference type="Proteomes" id="UP000799437"/>
    </source>
</evidence>
<protein>
    <submittedName>
        <fullName evidence="3">Uncharacterized protein</fullName>
    </submittedName>
</protein>
<keyword evidence="4" id="KW-1185">Reference proteome</keyword>
<accession>A0A6A6VQG6</accession>
<feature type="domain" description="RSE1/DDB1/CPSF1 second beta-propeller" evidence="2">
    <location>
        <begin position="606"/>
        <end position="822"/>
    </location>
</feature>
<dbReference type="InterPro" id="IPR050358">
    <property type="entry name" value="RSE1/DDB1/CFT1"/>
</dbReference>
<feature type="domain" description="RSE1/DDB1/CPSF1 first beta-propeller" evidence="1">
    <location>
        <begin position="62"/>
        <end position="464"/>
    </location>
</feature>
<gene>
    <name evidence="3" type="ORF">EJ05DRAFT_236408</name>
</gene>
<organism evidence="3 4">
    <name type="scientific">Pseudovirgaria hyperparasitica</name>
    <dbReference type="NCBI Taxonomy" id="470096"/>
    <lineage>
        <taxon>Eukaryota</taxon>
        <taxon>Fungi</taxon>
        <taxon>Dikarya</taxon>
        <taxon>Ascomycota</taxon>
        <taxon>Pezizomycotina</taxon>
        <taxon>Dothideomycetes</taxon>
        <taxon>Dothideomycetes incertae sedis</taxon>
        <taxon>Acrospermales</taxon>
        <taxon>Acrospermaceae</taxon>
        <taxon>Pseudovirgaria</taxon>
    </lineage>
</organism>
<sequence>MDQTFEIDQVVDGQYERRQMTVAQLMAERSASKKKLLPEPTKPKAAPQLGLLSRTIVPSPTINHIIPVRIRHQNKNDLVYVGEDFLRLHEIQDDGSLDFVVGREGLPRIRAAKAFGQPWQQLSDVQIKLENGMSPDIDTVWEKESTAFSESSSNASQANFPPQLLLLALETQELLFVYTQSDENNRVSFHAQSIALMSGKSILEHPGNQIAVDPRSRAIAVAASEKNVVIYSTNPPQDMQGSSKMTSFIQSEAIEQVPGVILKMDFLFPAEQDNDHIALLIIHSHNSRVYITCFDWIASIGLTSRQRRLKALPLVECQEYPLLLITLQFSPDCMIVTEDGIYYFQKILAGADKVKKVFDSHDPVISKHLHKRPPLWTSWTRVERAHRFHNRVQEDFYLVREDGQFFYMEVKSKETYCGMSYAGSFGCNVDTAFTNLPLGLRKPDHVVAAGIGGHGGILRIGMSGKVAEVPRREKVFQPDLVGQLPSWAPTMDLVEDTCNTQSQGTFPHGIVVTSGRAPRGCVSSLRSGLSANIRAQIGADMDVANCIGGYLLSTPESDQIVFLLSFPTHSDLIRLSVVEEAGEEVLDVQVGLSEAQEDNVGLDLGLETLFASSIGSDRAIQVTRRGAIITEALTLRETARLSLSPDSAISVATLEGNYLVYAYMSVDSGGVRLAVTTFNRELDILTGSEHHFDLSSEPTCVKFITIAEKVVLAVSTHAHELLFFDLPSSSSNLRLLSAHRLPKDKGSSATCESLAVLHSEPCTDLLVCGLRSGHVLSFEVDVDSPVFDPSFVAVEGINHPVLRVSSVRELTVGPTSVRLFDTPIGLFMTCNNIFCRIDRLTRHNALLEVRTLLFEDVYQDNLRPFPIYTTLYLPRNMLFAGEGLSESLLCVSEGELLSTVPDESSAVIPKRLPIDGTPYRMIVDDEHYLALTRKTEWRNGLHASSKTRCCLEVIDPRRYTTQEETEFEGVLASFQLPRKEKANCLATWKPHCGMFKYNWIAIGTTASLREPSPGMRSASGQAGGLLIVRKVPSARGALGQKGGLELRKVKYIYYGKSDEGPIHALASYRNDSLIIGTGQSLHILQYDQEAQSFNTVFRYRSLPSPAVRIEVKPHRYEPDRHMRGDPCYVTTLKHSVLGFDMHVGHANMWPGIAANIEPTFTDTTHRQSITHHLIAINSPKPSHSEYSPSAPVPSAPKLLLVADKSATVTGLLSDASSSRQTALRVAFSARLPRSITRMRSVKVLPPWNAQPLDGIEPEPVIGSAADGTLFALHVLRHHAWQVLKVLECLLVVAASKESASLLCKPDVKEAERAQDVILSIKARKSAEDADTSSVLRPTLRDLDWHVDGTKLAYLRTADIELEINRLVEGAGWEAREAWEMVLGDFMAEMETRSEIEVAGTLEKWLVGVLGPVF</sequence>
<dbReference type="OrthoDB" id="20774at2759"/>
<dbReference type="Pfam" id="PF10433">
    <property type="entry name" value="Beta-prop_RSE1_1st"/>
    <property type="match status" value="1"/>
</dbReference>
<dbReference type="InterPro" id="IPR018846">
    <property type="entry name" value="Beta-prop_RSE1/DDB1/CPSF1_1st"/>
</dbReference>
<evidence type="ECO:0000259" key="1">
    <source>
        <dbReference type="Pfam" id="PF10433"/>
    </source>
</evidence>
<dbReference type="InterPro" id="IPR015943">
    <property type="entry name" value="WD40/YVTN_repeat-like_dom_sf"/>
</dbReference>
<reference evidence="3" key="1">
    <citation type="journal article" date="2020" name="Stud. Mycol.">
        <title>101 Dothideomycetes genomes: a test case for predicting lifestyles and emergence of pathogens.</title>
        <authorList>
            <person name="Haridas S."/>
            <person name="Albert R."/>
            <person name="Binder M."/>
            <person name="Bloem J."/>
            <person name="Labutti K."/>
            <person name="Salamov A."/>
            <person name="Andreopoulos B."/>
            <person name="Baker S."/>
            <person name="Barry K."/>
            <person name="Bills G."/>
            <person name="Bluhm B."/>
            <person name="Cannon C."/>
            <person name="Castanera R."/>
            <person name="Culley D."/>
            <person name="Daum C."/>
            <person name="Ezra D."/>
            <person name="Gonzalez J."/>
            <person name="Henrissat B."/>
            <person name="Kuo A."/>
            <person name="Liang C."/>
            <person name="Lipzen A."/>
            <person name="Lutzoni F."/>
            <person name="Magnuson J."/>
            <person name="Mondo S."/>
            <person name="Nolan M."/>
            <person name="Ohm R."/>
            <person name="Pangilinan J."/>
            <person name="Park H.-J."/>
            <person name="Ramirez L."/>
            <person name="Alfaro M."/>
            <person name="Sun H."/>
            <person name="Tritt A."/>
            <person name="Yoshinaga Y."/>
            <person name="Zwiers L.-H."/>
            <person name="Turgeon B."/>
            <person name="Goodwin S."/>
            <person name="Spatafora J."/>
            <person name="Crous P."/>
            <person name="Grigoriev I."/>
        </authorList>
    </citation>
    <scope>NUCLEOTIDE SEQUENCE</scope>
    <source>
        <strain evidence="3">CBS 121739</strain>
    </source>
</reference>
<dbReference type="InterPro" id="IPR058543">
    <property type="entry name" value="Beta-prop_RSE1/DDB1/CPSF1_2nd"/>
</dbReference>
<dbReference type="Gene3D" id="2.130.10.10">
    <property type="entry name" value="YVTN repeat-like/Quinoprotein amine dehydrogenase"/>
    <property type="match status" value="2"/>
</dbReference>
<dbReference type="Pfam" id="PF23726">
    <property type="entry name" value="Beta-prop_RSE1_2nd"/>
    <property type="match status" value="1"/>
</dbReference>
<proteinExistence type="predicted"/>
<dbReference type="Proteomes" id="UP000799437">
    <property type="component" value="Unassembled WGS sequence"/>
</dbReference>
<dbReference type="EMBL" id="ML996591">
    <property type="protein sequence ID" value="KAF2752888.1"/>
    <property type="molecule type" value="Genomic_DNA"/>
</dbReference>
<evidence type="ECO:0000259" key="2">
    <source>
        <dbReference type="Pfam" id="PF23726"/>
    </source>
</evidence>
<dbReference type="PANTHER" id="PTHR10644">
    <property type="entry name" value="DNA REPAIR/RNA PROCESSING CPSF FAMILY"/>
    <property type="match status" value="1"/>
</dbReference>